<evidence type="ECO:0008006" key="4">
    <source>
        <dbReference type="Google" id="ProtNLM"/>
    </source>
</evidence>
<evidence type="ECO:0000256" key="1">
    <source>
        <dbReference type="SAM" id="MobiDB-lite"/>
    </source>
</evidence>
<dbReference type="AlphaFoldDB" id="Q5YM52"/>
<dbReference type="Proteomes" id="UP000006820">
    <property type="component" value="Plasmid pNF2"/>
</dbReference>
<proteinExistence type="predicted"/>
<gene>
    <name evidence="2" type="ordered locus">PNF2_530</name>
</gene>
<dbReference type="HOGENOM" id="CLU_2181129_0_0_11"/>
<dbReference type="KEGG" id="nfa:PNF2_530"/>
<evidence type="ECO:0000313" key="2">
    <source>
        <dbReference type="EMBL" id="BAD60739.1"/>
    </source>
</evidence>
<sequence>MIAATRRRDDAMRGEGKSKPAGKTKTLQVRVDEETARHFAAIARARRMTESQLLRATISEMLRSSESNVDVLKAELRAEFEAAEAALDELSSESRQAAVAAGSRQRSTR</sequence>
<name>Q5YM52_NOCFA</name>
<feature type="compositionally biased region" description="Basic and acidic residues" evidence="1">
    <location>
        <begin position="1"/>
        <end position="18"/>
    </location>
</feature>
<dbReference type="EMBL" id="AP006620">
    <property type="protein sequence ID" value="BAD60739.1"/>
    <property type="molecule type" value="Genomic_DNA"/>
</dbReference>
<geneLocation type="plasmid" evidence="2 3">
    <name>pNF2</name>
</geneLocation>
<keyword evidence="3" id="KW-1185">Reference proteome</keyword>
<evidence type="ECO:0000313" key="3">
    <source>
        <dbReference type="Proteomes" id="UP000006820"/>
    </source>
</evidence>
<keyword evidence="2" id="KW-0614">Plasmid</keyword>
<reference evidence="2 3" key="1">
    <citation type="journal article" date="2004" name="Proc. Natl. Acad. Sci. U.S.A.">
        <title>The complete genomic sequence of Nocardia farcinica IFM 10152.</title>
        <authorList>
            <person name="Ishikawa J."/>
            <person name="Yamashita A."/>
            <person name="Mikami Y."/>
            <person name="Hoshino Y."/>
            <person name="Kurita H."/>
            <person name="Hotta K."/>
            <person name="Shiba T."/>
            <person name="Hattori M."/>
        </authorList>
    </citation>
    <scope>NUCLEOTIDE SEQUENCE [LARGE SCALE GENOMIC DNA]</scope>
    <source>
        <strain evidence="2 3">IFM 10152</strain>
        <plasmid evidence="3">Plasmid pNF2</plasmid>
    </source>
</reference>
<feature type="region of interest" description="Disordered" evidence="1">
    <location>
        <begin position="1"/>
        <end position="26"/>
    </location>
</feature>
<protein>
    <recommendedName>
        <fullName evidence="4">Ribbon-helix-helix protein CopG domain-containing protein</fullName>
    </recommendedName>
</protein>
<accession>Q5YM52</accession>
<organism evidence="2 3">
    <name type="scientific">Nocardia farcinica (strain IFM 10152)</name>
    <dbReference type="NCBI Taxonomy" id="247156"/>
    <lineage>
        <taxon>Bacteria</taxon>
        <taxon>Bacillati</taxon>
        <taxon>Actinomycetota</taxon>
        <taxon>Actinomycetes</taxon>
        <taxon>Mycobacteriales</taxon>
        <taxon>Nocardiaceae</taxon>
        <taxon>Nocardia</taxon>
    </lineage>
</organism>